<evidence type="ECO:0000313" key="4">
    <source>
        <dbReference type="Proteomes" id="UP000077405"/>
    </source>
</evidence>
<dbReference type="InterPro" id="IPR029058">
    <property type="entry name" value="AB_hydrolase_fold"/>
</dbReference>
<geneLocation type="plasmid" evidence="3 4">
    <name>pYZ3</name>
</geneLocation>
<protein>
    <submittedName>
        <fullName evidence="3">Putative thioesterase</fullName>
    </submittedName>
</protein>
<dbReference type="InterPro" id="IPR012223">
    <property type="entry name" value="TEII"/>
</dbReference>
<dbReference type="InterPro" id="IPR001031">
    <property type="entry name" value="Thioesterase"/>
</dbReference>
<evidence type="ECO:0000256" key="1">
    <source>
        <dbReference type="ARBA" id="ARBA00007169"/>
    </source>
</evidence>
<dbReference type="KEGG" id="ahu:A6A40_22535"/>
<dbReference type="RefSeq" id="WP_108548115.1">
    <property type="nucleotide sequence ID" value="NZ_CP028904.1"/>
</dbReference>
<dbReference type="Proteomes" id="UP000077405">
    <property type="component" value="Plasmid pYZ3"/>
</dbReference>
<dbReference type="Gene3D" id="3.40.50.1820">
    <property type="entry name" value="alpha/beta hydrolase"/>
    <property type="match status" value="1"/>
</dbReference>
<sequence length="256" mass="28444">MNCLPFQDKKPDARVDLFCLHYAGGSSAVFRGWDARFPDWISVRPIELPGRGVRMAEPLEQDPDALVDRLCVELEPRLRRPWALFGHSLGAALGYRIARRFQSGNAPLALFPSGRHSPAGIVPVRRRAHLADADLLAEVRSLNGSPPEVLENRELMRLMLPIIRADFRLSEAVSSRPLADPLDCPVLVFGGAEDPEVPCDALHRWRDVARGTFDVAVLPGDHFFLHQPAQADALRDRIVAALTPLLLPRLSQRQPA</sequence>
<dbReference type="PANTHER" id="PTHR11487">
    <property type="entry name" value="THIOESTERASE"/>
    <property type="match status" value="1"/>
</dbReference>
<name>A0A2R4VTR6_9PROT</name>
<dbReference type="AlphaFoldDB" id="A0A2R4VTR6"/>
<evidence type="ECO:0000313" key="3">
    <source>
        <dbReference type="EMBL" id="AWB07838.1"/>
    </source>
</evidence>
<dbReference type="Pfam" id="PF00975">
    <property type="entry name" value="Thioesterase"/>
    <property type="match status" value="1"/>
</dbReference>
<gene>
    <name evidence="3" type="ORF">A6A40_22535</name>
</gene>
<dbReference type="GO" id="GO:0008610">
    <property type="term" value="P:lipid biosynthetic process"/>
    <property type="evidence" value="ECO:0007669"/>
    <property type="project" value="TreeGrafter"/>
</dbReference>
<dbReference type="OrthoDB" id="8480037at2"/>
<accession>A0A2R4VTR6</accession>
<feature type="domain" description="Thioesterase" evidence="2">
    <location>
        <begin position="17"/>
        <end position="238"/>
    </location>
</feature>
<proteinExistence type="inferred from homology"/>
<evidence type="ECO:0000259" key="2">
    <source>
        <dbReference type="Pfam" id="PF00975"/>
    </source>
</evidence>
<comment type="similarity">
    <text evidence="1">Belongs to the thioesterase family.</text>
</comment>
<dbReference type="SUPFAM" id="SSF53474">
    <property type="entry name" value="alpha/beta-Hydrolases"/>
    <property type="match status" value="1"/>
</dbReference>
<keyword evidence="3" id="KW-0614">Plasmid</keyword>
<keyword evidence="4" id="KW-1185">Reference proteome</keyword>
<dbReference type="EMBL" id="CP028904">
    <property type="protein sequence ID" value="AWB07838.1"/>
    <property type="molecule type" value="Genomic_DNA"/>
</dbReference>
<organism evidence="3 4">
    <name type="scientific">Azospirillum humicireducens</name>
    <dbReference type="NCBI Taxonomy" id="1226968"/>
    <lineage>
        <taxon>Bacteria</taxon>
        <taxon>Pseudomonadati</taxon>
        <taxon>Pseudomonadota</taxon>
        <taxon>Alphaproteobacteria</taxon>
        <taxon>Rhodospirillales</taxon>
        <taxon>Azospirillaceae</taxon>
        <taxon>Azospirillum</taxon>
    </lineage>
</organism>
<dbReference type="PANTHER" id="PTHR11487:SF0">
    <property type="entry name" value="S-ACYL FATTY ACID SYNTHASE THIOESTERASE, MEDIUM CHAIN"/>
    <property type="match status" value="1"/>
</dbReference>
<reference evidence="3 4" key="1">
    <citation type="submission" date="2018-04" db="EMBL/GenBank/DDBJ databases">
        <title>Complete genome sequence of the nitrogen-fixing bacterium Azospirillum humicireducens type strain SgZ-5.</title>
        <authorList>
            <person name="Yu Z."/>
        </authorList>
    </citation>
    <scope>NUCLEOTIDE SEQUENCE [LARGE SCALE GENOMIC DNA]</scope>
    <source>
        <strain evidence="3 4">SgZ-5</strain>
        <plasmid evidence="3 4">pYZ3</plasmid>
    </source>
</reference>